<dbReference type="EMBL" id="CAJNIZ010045472">
    <property type="protein sequence ID" value="CAE7721088.1"/>
    <property type="molecule type" value="Genomic_DNA"/>
</dbReference>
<dbReference type="InterPro" id="IPR011990">
    <property type="entry name" value="TPR-like_helical_dom_sf"/>
</dbReference>
<protein>
    <recommendedName>
        <fullName evidence="6">Pentacotripeptide-repeat region of PRORP domain-containing protein</fullName>
    </recommendedName>
</protein>
<feature type="region of interest" description="Disordered" evidence="3">
    <location>
        <begin position="476"/>
        <end position="496"/>
    </location>
</feature>
<dbReference type="PROSITE" id="PS51375">
    <property type="entry name" value="PPR"/>
    <property type="match status" value="2"/>
</dbReference>
<keyword evidence="5" id="KW-1185">Reference proteome</keyword>
<organism evidence="4 5">
    <name type="scientific">Symbiodinium pilosum</name>
    <name type="common">Dinoflagellate</name>
    <dbReference type="NCBI Taxonomy" id="2952"/>
    <lineage>
        <taxon>Eukaryota</taxon>
        <taxon>Sar</taxon>
        <taxon>Alveolata</taxon>
        <taxon>Dinophyceae</taxon>
        <taxon>Suessiales</taxon>
        <taxon>Symbiodiniaceae</taxon>
        <taxon>Symbiodinium</taxon>
    </lineage>
</organism>
<sequence>MLQEGIEPNGRTLGKLLEAATKQSNRQAAQHWFFALANAHSETEELHIHMLVDAVAKEGDFFAAQEWYTRFSADHMDLLTSRIRDVVLCAAARVGDLAQAETLLQDFSKSGLQPDQETFAAVALAILETRDTDNLATIEKWLALAEEALCIEDELGAIARVAKGAARIGCLDIAQVLLEKVFRKVKPECPAPVAAESACFNVIKALGEQGRLDEAEAWVERGQRTGSPEWLRRCCLELVKSFASQKQLGRAERMFLLGQKAGVTDLQAYCIMVNAAAKCCDLVVAERWFEEALDAGIEPDIVLFASLVDAACRKGDMRAAEYWHRRAEAFGLTASKEMLGSLVNGEVRKGNLHGAQRWAAIAKQKYGPNLVIQNCLVDAFAKCKDMISAERILDDDLIGGGLQPDERSFGPLINAYAEQGRFTDAMRCFRSMSVHQVRPSVVQYNQLLKACARSRPRLVQEALQIFEELMEVCAERNQDSPPRHSGPFRGPPRDLRPTRITLKTLGRCVGARRLSQICQEHGIEQQELLDTRFSAEEQKRAFSAAEKWVVEGAGTKTSAESKSWSAEICSFVFWSLFHFNQSGSP</sequence>
<dbReference type="Gene3D" id="1.25.40.10">
    <property type="entry name" value="Tetratricopeptide repeat domain"/>
    <property type="match status" value="3"/>
</dbReference>
<dbReference type="PANTHER" id="PTHR47447:SF17">
    <property type="entry name" value="OS12G0638900 PROTEIN"/>
    <property type="match status" value="1"/>
</dbReference>
<evidence type="ECO:0000313" key="4">
    <source>
        <dbReference type="EMBL" id="CAE7721088.1"/>
    </source>
</evidence>
<dbReference type="AlphaFoldDB" id="A0A812X8W2"/>
<dbReference type="SUPFAM" id="SSF81901">
    <property type="entry name" value="HCP-like"/>
    <property type="match status" value="1"/>
</dbReference>
<reference evidence="4" key="1">
    <citation type="submission" date="2021-02" db="EMBL/GenBank/DDBJ databases">
        <authorList>
            <person name="Dougan E. K."/>
            <person name="Rhodes N."/>
            <person name="Thang M."/>
            <person name="Chan C."/>
        </authorList>
    </citation>
    <scope>NUCLEOTIDE SEQUENCE</scope>
</reference>
<dbReference type="OrthoDB" id="185373at2759"/>
<feature type="repeat" description="PPR" evidence="2">
    <location>
        <begin position="265"/>
        <end position="299"/>
    </location>
</feature>
<evidence type="ECO:0000256" key="1">
    <source>
        <dbReference type="ARBA" id="ARBA00022737"/>
    </source>
</evidence>
<keyword evidence="1" id="KW-0677">Repeat</keyword>
<name>A0A812X8W2_SYMPI</name>
<dbReference type="PANTHER" id="PTHR47447">
    <property type="entry name" value="OS03G0856100 PROTEIN"/>
    <property type="match status" value="1"/>
</dbReference>
<accession>A0A812X8W2</accession>
<evidence type="ECO:0000313" key="5">
    <source>
        <dbReference type="Proteomes" id="UP000649617"/>
    </source>
</evidence>
<dbReference type="Proteomes" id="UP000649617">
    <property type="component" value="Unassembled WGS sequence"/>
</dbReference>
<dbReference type="InterPro" id="IPR002885">
    <property type="entry name" value="PPR_rpt"/>
</dbReference>
<feature type="repeat" description="PPR" evidence="2">
    <location>
        <begin position="405"/>
        <end position="439"/>
    </location>
</feature>
<evidence type="ECO:0008006" key="6">
    <source>
        <dbReference type="Google" id="ProtNLM"/>
    </source>
</evidence>
<dbReference type="NCBIfam" id="TIGR00756">
    <property type="entry name" value="PPR"/>
    <property type="match status" value="2"/>
</dbReference>
<evidence type="ECO:0000256" key="2">
    <source>
        <dbReference type="PROSITE-ProRule" id="PRU00708"/>
    </source>
</evidence>
<evidence type="ECO:0000256" key="3">
    <source>
        <dbReference type="SAM" id="MobiDB-lite"/>
    </source>
</evidence>
<dbReference type="Pfam" id="PF13041">
    <property type="entry name" value="PPR_2"/>
    <property type="match status" value="1"/>
</dbReference>
<comment type="caution">
    <text evidence="4">The sequence shown here is derived from an EMBL/GenBank/DDBJ whole genome shotgun (WGS) entry which is preliminary data.</text>
</comment>
<gene>
    <name evidence="4" type="ORF">SPIL2461_LOCUS20553</name>
</gene>
<proteinExistence type="predicted"/>